<proteinExistence type="predicted"/>
<dbReference type="InterPro" id="IPR033393">
    <property type="entry name" value="NRBF2_MIT"/>
</dbReference>
<dbReference type="SUPFAM" id="SSF140361">
    <property type="entry name" value="MIT domain-like"/>
    <property type="match status" value="1"/>
</dbReference>
<feature type="coiled-coil region" evidence="1">
    <location>
        <begin position="193"/>
        <end position="220"/>
    </location>
</feature>
<name>A0A9D4LT85_DREPO</name>
<evidence type="ECO:0000313" key="5">
    <source>
        <dbReference type="Proteomes" id="UP000828390"/>
    </source>
</evidence>
<evidence type="ECO:0000256" key="1">
    <source>
        <dbReference type="SAM" id="Coils"/>
    </source>
</evidence>
<keyword evidence="1" id="KW-0175">Coiled coil</keyword>
<dbReference type="Proteomes" id="UP000828390">
    <property type="component" value="Unassembled WGS sequence"/>
</dbReference>
<comment type="caution">
    <text evidence="4">The sequence shown here is derived from an EMBL/GenBank/DDBJ whole genome shotgun (WGS) entry which is preliminary data.</text>
</comment>
<evidence type="ECO:0000259" key="3">
    <source>
        <dbReference type="Pfam" id="PF17169"/>
    </source>
</evidence>
<reference evidence="4" key="1">
    <citation type="journal article" date="2019" name="bioRxiv">
        <title>The Genome of the Zebra Mussel, Dreissena polymorpha: A Resource for Invasive Species Research.</title>
        <authorList>
            <person name="McCartney M.A."/>
            <person name="Auch B."/>
            <person name="Kono T."/>
            <person name="Mallez S."/>
            <person name="Zhang Y."/>
            <person name="Obille A."/>
            <person name="Becker A."/>
            <person name="Abrahante J.E."/>
            <person name="Garbe J."/>
            <person name="Badalamenti J.P."/>
            <person name="Herman A."/>
            <person name="Mangelson H."/>
            <person name="Liachko I."/>
            <person name="Sullivan S."/>
            <person name="Sone E.D."/>
            <person name="Koren S."/>
            <person name="Silverstein K.A.T."/>
            <person name="Beckman K.B."/>
            <person name="Gohl D.M."/>
        </authorList>
    </citation>
    <scope>NUCLEOTIDE SEQUENCE</scope>
    <source>
        <strain evidence="4">Duluth1</strain>
        <tissue evidence="4">Whole animal</tissue>
    </source>
</reference>
<organism evidence="4 5">
    <name type="scientific">Dreissena polymorpha</name>
    <name type="common">Zebra mussel</name>
    <name type="synonym">Mytilus polymorpha</name>
    <dbReference type="NCBI Taxonomy" id="45954"/>
    <lineage>
        <taxon>Eukaryota</taxon>
        <taxon>Metazoa</taxon>
        <taxon>Spiralia</taxon>
        <taxon>Lophotrochozoa</taxon>
        <taxon>Mollusca</taxon>
        <taxon>Bivalvia</taxon>
        <taxon>Autobranchia</taxon>
        <taxon>Heteroconchia</taxon>
        <taxon>Euheterodonta</taxon>
        <taxon>Imparidentia</taxon>
        <taxon>Neoheterodontei</taxon>
        <taxon>Myida</taxon>
        <taxon>Dreissenoidea</taxon>
        <taxon>Dreissenidae</taxon>
        <taxon>Dreissena</taxon>
    </lineage>
</organism>
<dbReference type="Gene3D" id="1.20.58.80">
    <property type="entry name" value="Phosphotransferase system, lactose/cellobiose-type IIA subunit"/>
    <property type="match status" value="1"/>
</dbReference>
<keyword evidence="5" id="KW-1185">Reference proteome</keyword>
<dbReference type="GO" id="GO:0006914">
    <property type="term" value="P:autophagy"/>
    <property type="evidence" value="ECO:0007669"/>
    <property type="project" value="InterPro"/>
</dbReference>
<dbReference type="Pfam" id="PF17169">
    <property type="entry name" value="NRBF2_MIT"/>
    <property type="match status" value="1"/>
</dbReference>
<feature type="domain" description="Nuclear receptor-binding factor 2 MIT" evidence="3">
    <location>
        <begin position="1"/>
        <end position="76"/>
    </location>
</feature>
<reference evidence="4" key="2">
    <citation type="submission" date="2020-11" db="EMBL/GenBank/DDBJ databases">
        <authorList>
            <person name="McCartney M.A."/>
            <person name="Auch B."/>
            <person name="Kono T."/>
            <person name="Mallez S."/>
            <person name="Becker A."/>
            <person name="Gohl D.M."/>
            <person name="Silverstein K.A.T."/>
            <person name="Koren S."/>
            <person name="Bechman K.B."/>
            <person name="Herman A."/>
            <person name="Abrahante J.E."/>
            <person name="Garbe J."/>
        </authorList>
    </citation>
    <scope>NUCLEOTIDE SEQUENCE</scope>
    <source>
        <strain evidence="4">Duluth1</strain>
        <tissue evidence="4">Whole animal</tissue>
    </source>
</reference>
<protein>
    <recommendedName>
        <fullName evidence="3">Nuclear receptor-binding factor 2 MIT domain-containing protein</fullName>
    </recommendedName>
</protein>
<dbReference type="PANTHER" id="PTHR14964">
    <property type="entry name" value="NUCLEAR RECEPTOR BINDING FACTOR 2"/>
    <property type="match status" value="1"/>
</dbReference>
<dbReference type="EMBL" id="JAIWYP010000002">
    <property type="protein sequence ID" value="KAH3864293.1"/>
    <property type="molecule type" value="Genomic_DNA"/>
</dbReference>
<gene>
    <name evidence="4" type="ORF">DPMN_027309</name>
</gene>
<dbReference type="PANTHER" id="PTHR14964:SF2">
    <property type="entry name" value="NUCLEAR RECEPTOR-BINDING FACTOR 2"/>
    <property type="match status" value="1"/>
</dbReference>
<accession>A0A9D4LT85</accession>
<feature type="compositionally biased region" description="Acidic residues" evidence="2">
    <location>
        <begin position="255"/>
        <end position="266"/>
    </location>
</feature>
<feature type="region of interest" description="Disordered" evidence="2">
    <location>
        <begin position="255"/>
        <end position="276"/>
    </location>
</feature>
<dbReference type="InterPro" id="IPR039679">
    <property type="entry name" value="NRBF2"/>
</dbReference>
<dbReference type="AlphaFoldDB" id="A0A9D4LT85"/>
<evidence type="ECO:0000313" key="4">
    <source>
        <dbReference type="EMBL" id="KAH3864293.1"/>
    </source>
</evidence>
<evidence type="ECO:0000256" key="2">
    <source>
        <dbReference type="SAM" id="MobiDB-lite"/>
    </source>
</evidence>
<sequence>MESPLNLAHQQGRKADSLIKAGKFDEAIACHNRAAEFLLESMQATRYTQALESLRLQHAHHLKQTDKLYDRHRRAQLLQIKTNRRQYCDKSSQTLLQGPVSQALSEHSMPNTSTPAPEISAVPSWEQSHPLEDSIYHTLTENDSLIGMLLRRKQNTSAELLHPMHSGVPVERVVFSRGVADRRKENEDLKFHNEDLRKHVKSLMKELDGLQRENRKLKEKFVTRETIFSDVGQSELETIPDLPPLEMPTFDFNLTDDMENSDECDSFDIGKGKSTK</sequence>